<dbReference type="SUPFAM" id="SSF56935">
    <property type="entry name" value="Porins"/>
    <property type="match status" value="1"/>
</dbReference>
<keyword evidence="1" id="KW-0732">Signal</keyword>
<evidence type="ECO:0000313" key="3">
    <source>
        <dbReference type="Proteomes" id="UP000006695"/>
    </source>
</evidence>
<dbReference type="HOGENOM" id="CLU_054172_0_0_7"/>
<evidence type="ECO:0000256" key="1">
    <source>
        <dbReference type="SAM" id="SignalP"/>
    </source>
</evidence>
<gene>
    <name evidence="2" type="ordered locus">Gura_2361</name>
</gene>
<dbReference type="RefSeq" id="WP_011939233.1">
    <property type="nucleotide sequence ID" value="NC_009483.1"/>
</dbReference>
<dbReference type="STRING" id="351605.Gura_2361"/>
<feature type="signal peptide" evidence="1">
    <location>
        <begin position="1"/>
        <end position="32"/>
    </location>
</feature>
<name>A5G422_GEOUR</name>
<protein>
    <recommendedName>
        <fullName evidence="4">TIGR03016 family PEP-CTERM system-associated outer membrane protein</fullName>
    </recommendedName>
</protein>
<reference evidence="2 3" key="1">
    <citation type="submission" date="2007-05" db="EMBL/GenBank/DDBJ databases">
        <title>Complete sequence of Geobacter uraniireducens Rf4.</title>
        <authorList>
            <consortium name="US DOE Joint Genome Institute"/>
            <person name="Copeland A."/>
            <person name="Lucas S."/>
            <person name="Lapidus A."/>
            <person name="Barry K."/>
            <person name="Detter J.C."/>
            <person name="Glavina del Rio T."/>
            <person name="Hammon N."/>
            <person name="Israni S."/>
            <person name="Dalin E."/>
            <person name="Tice H."/>
            <person name="Pitluck S."/>
            <person name="Chertkov O."/>
            <person name="Brettin T."/>
            <person name="Bruce D."/>
            <person name="Han C."/>
            <person name="Schmutz J."/>
            <person name="Larimer F."/>
            <person name="Land M."/>
            <person name="Hauser L."/>
            <person name="Kyrpides N."/>
            <person name="Mikhailova N."/>
            <person name="Shelobolina E."/>
            <person name="Aklujkar M."/>
            <person name="Lovley D."/>
            <person name="Richardson P."/>
        </authorList>
    </citation>
    <scope>NUCLEOTIDE SEQUENCE [LARGE SCALE GENOMIC DNA]</scope>
    <source>
        <strain evidence="2 3">Rf4</strain>
    </source>
</reference>
<dbReference type="AlphaFoldDB" id="A5G422"/>
<sequence>MKFTKFKLKTQFVCCSFFVSVAVLMFIASAEAAEFAIRPSIAISEEFTDNVFETGVNKRSDFITRAIPGIDLKYRAPVLELDLGYNFDYRYYIRQTRSDDNTHYLNTRGHISLIDNFFFLDVTDNYQRVSLDITRDVTRESLFVDQSDQNIVTASPFFVIRPTTQTNLRFGYRYVNTWYKSPAAFDRTDHIGFAEGTYNVSPKINVTGGYTFTRDIAPVDDYSKHDVYLGFRYEYADISFLFGQGGGTWIKYSKDSTFIAPFWNAGIKHQFGSVTATINASVRYYEDPLRRTTQETSYSGAVDRDFKRGKVGIFLSYAEFVDTEIDRLQTKSSTAGTRGRYELMNALVANLSFEASKYDHKDTGSYTRRFFVDTGLSYSFVKDLTCSLYYRYIDYYSPVIVTDNKQINRVILELRKTF</sequence>
<dbReference type="NCBIfam" id="TIGR03016">
    <property type="entry name" value="pepcterm_hypo_1"/>
    <property type="match status" value="1"/>
</dbReference>
<dbReference type="OrthoDB" id="5405095at2"/>
<dbReference type="InterPro" id="IPR017467">
    <property type="entry name" value="CHP03016_PEP-CTERM"/>
</dbReference>
<evidence type="ECO:0000313" key="2">
    <source>
        <dbReference type="EMBL" id="ABQ26540.1"/>
    </source>
</evidence>
<feature type="chain" id="PRO_5002681970" description="TIGR03016 family PEP-CTERM system-associated outer membrane protein" evidence="1">
    <location>
        <begin position="33"/>
        <end position="418"/>
    </location>
</feature>
<organism evidence="2 3">
    <name type="scientific">Geotalea uraniireducens (strain Rf4)</name>
    <name type="common">Geobacter uraniireducens</name>
    <dbReference type="NCBI Taxonomy" id="351605"/>
    <lineage>
        <taxon>Bacteria</taxon>
        <taxon>Pseudomonadati</taxon>
        <taxon>Thermodesulfobacteriota</taxon>
        <taxon>Desulfuromonadia</taxon>
        <taxon>Geobacterales</taxon>
        <taxon>Geobacteraceae</taxon>
        <taxon>Geotalea</taxon>
    </lineage>
</organism>
<keyword evidence="3" id="KW-1185">Reference proteome</keyword>
<proteinExistence type="predicted"/>
<dbReference type="Proteomes" id="UP000006695">
    <property type="component" value="Chromosome"/>
</dbReference>
<dbReference type="KEGG" id="gur:Gura_2361"/>
<accession>A5G422</accession>
<evidence type="ECO:0008006" key="4">
    <source>
        <dbReference type="Google" id="ProtNLM"/>
    </source>
</evidence>
<dbReference type="EMBL" id="CP000698">
    <property type="protein sequence ID" value="ABQ26540.1"/>
    <property type="molecule type" value="Genomic_DNA"/>
</dbReference>